<keyword evidence="3 4" id="KW-0664">Pyridoxine biosynthesis</keyword>
<dbReference type="Gene3D" id="3.20.20.70">
    <property type="entry name" value="Aldolase class I"/>
    <property type="match status" value="1"/>
</dbReference>
<comment type="catalytic activity">
    <reaction evidence="4">
        <text>3-amino-2-oxopropyl phosphate + 1-deoxy-D-xylulose 5-phosphate = pyridoxine 5'-phosphate + phosphate + 2 H2O + H(+)</text>
        <dbReference type="Rhea" id="RHEA:15265"/>
        <dbReference type="ChEBI" id="CHEBI:15377"/>
        <dbReference type="ChEBI" id="CHEBI:15378"/>
        <dbReference type="ChEBI" id="CHEBI:43474"/>
        <dbReference type="ChEBI" id="CHEBI:57279"/>
        <dbReference type="ChEBI" id="CHEBI:57792"/>
        <dbReference type="ChEBI" id="CHEBI:58589"/>
        <dbReference type="EC" id="2.6.99.2"/>
    </reaction>
</comment>
<dbReference type="EC" id="2.6.99.2" evidence="4 5"/>
<evidence type="ECO:0000313" key="6">
    <source>
        <dbReference type="EMBL" id="AXI99894.1"/>
    </source>
</evidence>
<feature type="binding site" evidence="4">
    <location>
        <position position="192"/>
    </location>
    <ligand>
        <name>3-amino-2-oxopropyl phosphate</name>
        <dbReference type="ChEBI" id="CHEBI:57279"/>
    </ligand>
</feature>
<protein>
    <recommendedName>
        <fullName evidence="4 5">Pyridoxine 5'-phosphate synthase</fullName>
        <shortName evidence="4">PNP synthase</shortName>
        <ecNumber evidence="4 5">2.6.99.2</ecNumber>
    </recommendedName>
</protein>
<dbReference type="NCBIfam" id="NF003625">
    <property type="entry name" value="PRK05265.1-3"/>
    <property type="match status" value="1"/>
</dbReference>
<evidence type="ECO:0000313" key="7">
    <source>
        <dbReference type="Proteomes" id="UP000254808"/>
    </source>
</evidence>
<feature type="active site" description="Proton donor" evidence="4">
    <location>
        <position position="191"/>
    </location>
</feature>
<comment type="function">
    <text evidence="4">Catalyzes the complicated ring closure reaction between the two acyclic compounds 1-deoxy-D-xylulose-5-phosphate (DXP) and 3-amino-2-oxopropyl phosphate (1-amino-acetone-3-phosphate or AAP) to form pyridoxine 5'-phosphate (PNP) and inorganic phosphate.</text>
</comment>
<accession>A0A345UHE3</accession>
<dbReference type="InterPro" id="IPR004569">
    <property type="entry name" value="PyrdxlP_synth_PdxJ"/>
</dbReference>
<dbReference type="PANTHER" id="PTHR30456">
    <property type="entry name" value="PYRIDOXINE 5'-PHOSPHATE SYNTHASE"/>
    <property type="match status" value="1"/>
</dbReference>
<dbReference type="RefSeq" id="WP_114983223.1">
    <property type="nucleotide sequence ID" value="NZ_CP027806.1"/>
</dbReference>
<comment type="subcellular location">
    <subcellularLocation>
        <location evidence="4">Cytoplasm</location>
    </subcellularLocation>
</comment>
<reference evidence="6 7" key="1">
    <citation type="submission" date="2018-03" db="EMBL/GenBank/DDBJ databases">
        <title>Phenotypic and genomic properties of Cyclonatronum proteinivorum gen. nov., sp. nov., a haloalkaliphilic bacteroidete from soda lakes possessing Na+-translocating rhodopsin.</title>
        <authorList>
            <person name="Toshchakov S.V."/>
            <person name="Korzhenkov A."/>
            <person name="Samarov N.I."/>
            <person name="Kublanov I.V."/>
            <person name="Muntyan M.S."/>
            <person name="Sorokin D.Y."/>
        </authorList>
    </citation>
    <scope>NUCLEOTIDE SEQUENCE [LARGE SCALE GENOMIC DNA]</scope>
    <source>
        <strain evidence="6 7">Omega</strain>
    </source>
</reference>
<sequence length="242" mass="26662">MIKLLVNVDHVATLRNARSEGYPDPVEAARICEANGAAGIVFHLREDRRHIKDDDAWGLHKAVQGLLDFEMGATDEMLGICCRMKPHLCTLVPEKREEITTEGGLNMPLIMEDYRTRVLPKLAEAGVPVSLFVEPSVRDMELCAELGVPVVELHTGTYANASEADRPRELRRLREAAERAHSLGIQVNAGHGLGFSNIRPFLEEVPHLAEISIGHALMADALMRGLPTSVSEMVALINEYNA</sequence>
<dbReference type="GO" id="GO:0033856">
    <property type="term" value="F:pyridoxine 5'-phosphate synthase activity"/>
    <property type="evidence" value="ECO:0007669"/>
    <property type="project" value="UniProtKB-UniRule"/>
</dbReference>
<dbReference type="OrthoDB" id="9806590at2"/>
<keyword evidence="1 4" id="KW-0963">Cytoplasm</keyword>
<comment type="pathway">
    <text evidence="4">Cofactor biosynthesis; pyridoxine 5'-phosphate biosynthesis; pyridoxine 5'-phosphate from D-erythrose 4-phosphate: step 5/5.</text>
</comment>
<dbReference type="GO" id="GO:0008615">
    <property type="term" value="P:pyridoxine biosynthetic process"/>
    <property type="evidence" value="ECO:0007669"/>
    <property type="project" value="UniProtKB-UniRule"/>
</dbReference>
<name>A0A345UHE3_9BACT</name>
<feature type="binding site" evidence="4">
    <location>
        <begin position="214"/>
        <end position="215"/>
    </location>
    <ligand>
        <name>3-amino-2-oxopropyl phosphate</name>
        <dbReference type="ChEBI" id="CHEBI:57279"/>
    </ligand>
</feature>
<dbReference type="NCBIfam" id="TIGR00559">
    <property type="entry name" value="pdxJ"/>
    <property type="match status" value="1"/>
</dbReference>
<feature type="site" description="Transition state stabilizer" evidence="4">
    <location>
        <position position="152"/>
    </location>
</feature>
<feature type="binding site" evidence="4">
    <location>
        <position position="50"/>
    </location>
    <ligand>
        <name>1-deoxy-D-xylulose 5-phosphate</name>
        <dbReference type="ChEBI" id="CHEBI:57792"/>
    </ligand>
</feature>
<dbReference type="UniPathway" id="UPA00244">
    <property type="reaction ID" value="UER00313"/>
</dbReference>
<dbReference type="PANTHER" id="PTHR30456:SF0">
    <property type="entry name" value="PYRIDOXINE 5'-PHOSPHATE SYNTHASE"/>
    <property type="match status" value="1"/>
</dbReference>
<comment type="subunit">
    <text evidence="4">Homooctamer; tetramer of dimers.</text>
</comment>
<gene>
    <name evidence="4" type="primary">pdxJ</name>
    <name evidence="6" type="ORF">CYPRO_0610</name>
</gene>
<feature type="binding site" evidence="4">
    <location>
        <position position="100"/>
    </location>
    <ligand>
        <name>1-deoxy-D-xylulose 5-phosphate</name>
        <dbReference type="ChEBI" id="CHEBI:57792"/>
    </ligand>
</feature>
<dbReference type="GO" id="GO:0005829">
    <property type="term" value="C:cytosol"/>
    <property type="evidence" value="ECO:0007669"/>
    <property type="project" value="TreeGrafter"/>
</dbReference>
<dbReference type="InterPro" id="IPR036130">
    <property type="entry name" value="Pyridoxine-5'_phos_synth"/>
</dbReference>
<dbReference type="CDD" id="cd00003">
    <property type="entry name" value="PNPsynthase"/>
    <property type="match status" value="1"/>
</dbReference>
<dbReference type="Proteomes" id="UP000254808">
    <property type="component" value="Chromosome"/>
</dbReference>
<dbReference type="InterPro" id="IPR013785">
    <property type="entry name" value="Aldolase_TIM"/>
</dbReference>
<evidence type="ECO:0000256" key="3">
    <source>
        <dbReference type="ARBA" id="ARBA00023096"/>
    </source>
</evidence>
<evidence type="ECO:0000256" key="1">
    <source>
        <dbReference type="ARBA" id="ARBA00022490"/>
    </source>
</evidence>
<organism evidence="6 7">
    <name type="scientific">Cyclonatronum proteinivorum</name>
    <dbReference type="NCBI Taxonomy" id="1457365"/>
    <lineage>
        <taxon>Bacteria</taxon>
        <taxon>Pseudomonadati</taxon>
        <taxon>Balneolota</taxon>
        <taxon>Balneolia</taxon>
        <taxon>Balneolales</taxon>
        <taxon>Cyclonatronaceae</taxon>
        <taxon>Cyclonatronum</taxon>
    </lineage>
</organism>
<keyword evidence="2 4" id="KW-0808">Transferase</keyword>
<dbReference type="Pfam" id="PF03740">
    <property type="entry name" value="PdxJ"/>
    <property type="match status" value="1"/>
</dbReference>
<dbReference type="NCBIfam" id="NF003627">
    <property type="entry name" value="PRK05265.1-5"/>
    <property type="match status" value="1"/>
</dbReference>
<feature type="active site" description="Proton acceptor" evidence="4">
    <location>
        <position position="70"/>
    </location>
</feature>
<evidence type="ECO:0000256" key="2">
    <source>
        <dbReference type="ARBA" id="ARBA00022679"/>
    </source>
</evidence>
<evidence type="ECO:0000256" key="4">
    <source>
        <dbReference type="HAMAP-Rule" id="MF_00279"/>
    </source>
</evidence>
<dbReference type="EMBL" id="CP027806">
    <property type="protein sequence ID" value="AXI99894.1"/>
    <property type="molecule type" value="Genomic_DNA"/>
</dbReference>
<feature type="binding site" evidence="4">
    <location>
        <position position="7"/>
    </location>
    <ligand>
        <name>3-amino-2-oxopropyl phosphate</name>
        <dbReference type="ChEBI" id="CHEBI:57279"/>
    </ligand>
</feature>
<comment type="similarity">
    <text evidence="4">Belongs to the PNP synthase family.</text>
</comment>
<keyword evidence="7" id="KW-1185">Reference proteome</keyword>
<feature type="binding site" evidence="4">
    <location>
        <position position="18"/>
    </location>
    <ligand>
        <name>3-amino-2-oxopropyl phosphate</name>
        <dbReference type="ChEBI" id="CHEBI:57279"/>
    </ligand>
</feature>
<evidence type="ECO:0000256" key="5">
    <source>
        <dbReference type="NCBIfam" id="TIGR00559"/>
    </source>
</evidence>
<feature type="binding site" evidence="4">
    <location>
        <begin position="9"/>
        <end position="10"/>
    </location>
    <ligand>
        <name>1-deoxy-D-xylulose 5-phosphate</name>
        <dbReference type="ChEBI" id="CHEBI:57792"/>
    </ligand>
</feature>
<feature type="active site" description="Proton acceptor" evidence="4">
    <location>
        <position position="43"/>
    </location>
</feature>
<feature type="binding site" evidence="4">
    <location>
        <position position="45"/>
    </location>
    <ligand>
        <name>1-deoxy-D-xylulose 5-phosphate</name>
        <dbReference type="ChEBI" id="CHEBI:57792"/>
    </ligand>
</feature>
<dbReference type="KEGG" id="cprv:CYPRO_0610"/>
<dbReference type="SUPFAM" id="SSF63892">
    <property type="entry name" value="Pyridoxine 5'-phosphate synthase"/>
    <property type="match status" value="1"/>
</dbReference>
<dbReference type="HAMAP" id="MF_00279">
    <property type="entry name" value="PdxJ"/>
    <property type="match status" value="1"/>
</dbReference>
<dbReference type="AlphaFoldDB" id="A0A345UHE3"/>
<proteinExistence type="inferred from homology"/>